<dbReference type="CDD" id="cd00761">
    <property type="entry name" value="Glyco_tranf_GTA_type"/>
    <property type="match status" value="1"/>
</dbReference>
<keyword evidence="3" id="KW-1133">Transmembrane helix</keyword>
<dbReference type="PANTHER" id="PTHR21461">
    <property type="entry name" value="GLYCOSYLTRANSFERASE FAMILY 92 PROTEIN"/>
    <property type="match status" value="1"/>
</dbReference>
<evidence type="ECO:0000256" key="1">
    <source>
        <dbReference type="ARBA" id="ARBA00004167"/>
    </source>
</evidence>
<comment type="subcellular location">
    <subcellularLocation>
        <location evidence="1">Membrane</location>
        <topology evidence="1">Single-pass membrane protein</topology>
    </subcellularLocation>
</comment>
<dbReference type="SUPFAM" id="SSF53448">
    <property type="entry name" value="Nucleotide-diphospho-sugar transferases"/>
    <property type="match status" value="1"/>
</dbReference>
<keyword evidence="2" id="KW-0812">Transmembrane</keyword>
<dbReference type="Pfam" id="PF13704">
    <property type="entry name" value="Glyco_tranf_2_4"/>
    <property type="match status" value="1"/>
</dbReference>
<dbReference type="PANTHER" id="PTHR21461:SF69">
    <property type="entry name" value="GLYCOSYLTRANSFERASE FAMILY 92 PROTEIN"/>
    <property type="match status" value="1"/>
</dbReference>
<evidence type="ECO:0000256" key="3">
    <source>
        <dbReference type="ARBA" id="ARBA00022989"/>
    </source>
</evidence>
<dbReference type="GO" id="GO:0016020">
    <property type="term" value="C:membrane"/>
    <property type="evidence" value="ECO:0007669"/>
    <property type="project" value="UniProtKB-SubCell"/>
</dbReference>
<dbReference type="InterPro" id="IPR029044">
    <property type="entry name" value="Nucleotide-diphossugar_trans"/>
</dbReference>
<keyword evidence="3" id="KW-0472">Membrane</keyword>
<evidence type="ECO:0000313" key="4">
    <source>
        <dbReference type="EMBL" id="QPH49395.1"/>
    </source>
</evidence>
<accession>A0A7S9L8B4</accession>
<evidence type="ECO:0000256" key="2">
    <source>
        <dbReference type="ARBA" id="ARBA00022692"/>
    </source>
</evidence>
<dbReference type="GO" id="GO:0005737">
    <property type="term" value="C:cytoplasm"/>
    <property type="evidence" value="ECO:0007669"/>
    <property type="project" value="TreeGrafter"/>
</dbReference>
<reference evidence="4 5" key="1">
    <citation type="submission" date="2020-11" db="EMBL/GenBank/DDBJ databases">
        <title>Pseudomonas fulva producing VIM-24.</title>
        <authorList>
            <person name="Liu S."/>
        </authorList>
    </citation>
    <scope>NUCLEOTIDE SEQUENCE [LARGE SCALE GENOMIC DNA]</scope>
    <source>
        <strain evidence="4 5">ZDHY414</strain>
    </source>
</reference>
<sequence>MTNSTSPILAIAAIFKNEGPYILEWLAFHRAVGIDRFFIADNDSTDGSSELLAALEKIGIITLVPFPSIPGVPPQLPAYQKIIDCYANKADWFAFIDADEFIYPTCGDTSVKTMLNQISEIPDIGAIAINWAIYGSSNQKNYNTGLVISRFTKRAPQEFGVNQHFKSMVRTTAYESIHRNPHIFNLKENFRYIQSDGNTLRPDTKGRDGLSEDVCWRNLRLNHYIVKSQEEFALKKSRGRATVSSVEGLNRTQSFFNGHDRNDVTDTMAISIIDKTDHELTKLKYLLGSAEIKNLVIDIPFPKAPQLLGCVDTAKFSDGNLEFTGWAFFDTLAHISFHISINNHLFDIDKHTFYDRPDVQRAVSTAPLRCGFKVTISISKIPKKLLDSEIELNASTTGAISRILPGAGYSYPNITVQSSTNTR</sequence>
<dbReference type="Gene3D" id="3.90.550.10">
    <property type="entry name" value="Spore Coat Polysaccharide Biosynthesis Protein SpsA, Chain A"/>
    <property type="match status" value="1"/>
</dbReference>
<dbReference type="Proteomes" id="UP000594430">
    <property type="component" value="Chromosome"/>
</dbReference>
<name>A0A7S9L8B4_9PSED</name>
<organism evidence="4 5">
    <name type="scientific">Pseudomonas fulva</name>
    <dbReference type="NCBI Taxonomy" id="47880"/>
    <lineage>
        <taxon>Bacteria</taxon>
        <taxon>Pseudomonadati</taxon>
        <taxon>Pseudomonadota</taxon>
        <taxon>Gammaproteobacteria</taxon>
        <taxon>Pseudomonadales</taxon>
        <taxon>Pseudomonadaceae</taxon>
        <taxon>Pseudomonas</taxon>
    </lineage>
</organism>
<gene>
    <name evidence="4" type="ORF">IZU98_01280</name>
</gene>
<dbReference type="AlphaFoldDB" id="A0A7S9L8B4"/>
<proteinExistence type="predicted"/>
<dbReference type="GO" id="GO:0016757">
    <property type="term" value="F:glycosyltransferase activity"/>
    <property type="evidence" value="ECO:0007669"/>
    <property type="project" value="TreeGrafter"/>
</dbReference>
<protein>
    <submittedName>
        <fullName evidence="4">Glycosyltransferase family 2 protein</fullName>
    </submittedName>
</protein>
<dbReference type="EMBL" id="CP064946">
    <property type="protein sequence ID" value="QPH49395.1"/>
    <property type="molecule type" value="Genomic_DNA"/>
</dbReference>
<dbReference type="RefSeq" id="WP_182365218.1">
    <property type="nucleotide sequence ID" value="NZ_CP064943.1"/>
</dbReference>
<keyword evidence="4" id="KW-0808">Transferase</keyword>
<evidence type="ECO:0000313" key="5">
    <source>
        <dbReference type="Proteomes" id="UP000594430"/>
    </source>
</evidence>